<evidence type="ECO:0000256" key="4">
    <source>
        <dbReference type="ARBA" id="ARBA00023033"/>
    </source>
</evidence>
<name>A0ABX7FP27_BRECH</name>
<protein>
    <submittedName>
        <fullName evidence="7">LLM class flavin-dependent oxidoreductase</fullName>
    </submittedName>
</protein>
<dbReference type="PANTHER" id="PTHR42847:SF4">
    <property type="entry name" value="ALKANESULFONATE MONOOXYGENASE-RELATED"/>
    <property type="match status" value="1"/>
</dbReference>
<dbReference type="PANTHER" id="PTHR42847">
    <property type="entry name" value="ALKANESULFONATE MONOOXYGENASE"/>
    <property type="match status" value="1"/>
</dbReference>
<evidence type="ECO:0000256" key="3">
    <source>
        <dbReference type="ARBA" id="ARBA00023002"/>
    </source>
</evidence>
<dbReference type="Proteomes" id="UP000596248">
    <property type="component" value="Chromosome"/>
</dbReference>
<keyword evidence="8" id="KW-1185">Reference proteome</keyword>
<dbReference type="EMBL" id="CP069127">
    <property type="protein sequence ID" value="QRG66745.1"/>
    <property type="molecule type" value="Genomic_DNA"/>
</dbReference>
<keyword evidence="2" id="KW-0288">FMN</keyword>
<dbReference type="CDD" id="cd01094">
    <property type="entry name" value="Alkanesulfonate_monoxygenase"/>
    <property type="match status" value="1"/>
</dbReference>
<accession>A0ABX7FP27</accession>
<feature type="domain" description="Luciferase-like" evidence="6">
    <location>
        <begin position="9"/>
        <end position="353"/>
    </location>
</feature>
<evidence type="ECO:0000313" key="7">
    <source>
        <dbReference type="EMBL" id="QRG66745.1"/>
    </source>
</evidence>
<feature type="region of interest" description="Disordered" evidence="5">
    <location>
        <begin position="286"/>
        <end position="306"/>
    </location>
</feature>
<evidence type="ECO:0000313" key="8">
    <source>
        <dbReference type="Proteomes" id="UP000596248"/>
    </source>
</evidence>
<dbReference type="Pfam" id="PF00296">
    <property type="entry name" value="Bac_luciferase"/>
    <property type="match status" value="1"/>
</dbReference>
<proteinExistence type="predicted"/>
<evidence type="ECO:0000259" key="6">
    <source>
        <dbReference type="Pfam" id="PF00296"/>
    </source>
</evidence>
<sequence length="392" mass="42946">MGKLAREVEFGWFIPTTGDGKHIGVEPERESTADYMIQVAQTAERAGFTFALIPTGGACVDSWIVGSTIAAHTQTLKPLVAMRPGLIAPVLAARMAASLDQVTGGRALINVVTGGSPQDLIATGDPLAHDHDGRYERTREFLEIVKGVWTNSHSQPAKFLASNQTDQQGKLPVHYSGRYFEVKGGASLPAPVQNPHPPLYFGGSSPVGKRVAAETADVYLMWAEPLEWIREQIAEVEGLKREIGRDRELRYGLRAQVMVRETEEEAWKEAWEIISKVDPKALLQSSQRFSQTDATNQKRQNELREGSRTNNFVIGPNLWTGLSTVRGGGAVLLVGTPDQVSDRILEYVDLGISSFILSGYPHLEEAAITGELLLPAVKRKLEERQQAEGVRG</sequence>
<dbReference type="SUPFAM" id="SSF51679">
    <property type="entry name" value="Bacterial luciferase-like"/>
    <property type="match status" value="1"/>
</dbReference>
<keyword evidence="3" id="KW-0560">Oxidoreductase</keyword>
<organism evidence="7 8">
    <name type="scientific">Brevibacillus choshinensis</name>
    <dbReference type="NCBI Taxonomy" id="54911"/>
    <lineage>
        <taxon>Bacteria</taxon>
        <taxon>Bacillati</taxon>
        <taxon>Bacillota</taxon>
        <taxon>Bacilli</taxon>
        <taxon>Bacillales</taxon>
        <taxon>Paenibacillaceae</taxon>
        <taxon>Brevibacillus</taxon>
    </lineage>
</organism>
<dbReference type="RefSeq" id="WP_203353810.1">
    <property type="nucleotide sequence ID" value="NZ_CP069127.1"/>
</dbReference>
<reference evidence="7 8" key="1">
    <citation type="submission" date="2021-01" db="EMBL/GenBank/DDBJ databases">
        <title>Identification of strong promoters based on the transcriptome of Brevibacillus choshinensis.</title>
        <authorList>
            <person name="Yao D."/>
            <person name="Zhang K."/>
            <person name="Wu J."/>
        </authorList>
    </citation>
    <scope>NUCLEOTIDE SEQUENCE [LARGE SCALE GENOMIC DNA]</scope>
    <source>
        <strain evidence="7 8">HPD31-SP3</strain>
    </source>
</reference>
<dbReference type="InterPro" id="IPR036661">
    <property type="entry name" value="Luciferase-like_sf"/>
</dbReference>
<keyword evidence="1" id="KW-0285">Flavoprotein</keyword>
<dbReference type="Gene3D" id="3.20.20.30">
    <property type="entry name" value="Luciferase-like domain"/>
    <property type="match status" value="1"/>
</dbReference>
<keyword evidence="4" id="KW-0503">Monooxygenase</keyword>
<gene>
    <name evidence="7" type="ORF">JNE38_25090</name>
</gene>
<dbReference type="InterPro" id="IPR011251">
    <property type="entry name" value="Luciferase-like_dom"/>
</dbReference>
<dbReference type="InterPro" id="IPR050172">
    <property type="entry name" value="SsuD_RutA_monooxygenase"/>
</dbReference>
<evidence type="ECO:0000256" key="1">
    <source>
        <dbReference type="ARBA" id="ARBA00022630"/>
    </source>
</evidence>
<evidence type="ECO:0000256" key="2">
    <source>
        <dbReference type="ARBA" id="ARBA00022643"/>
    </source>
</evidence>
<evidence type="ECO:0000256" key="5">
    <source>
        <dbReference type="SAM" id="MobiDB-lite"/>
    </source>
</evidence>
<feature type="compositionally biased region" description="Polar residues" evidence="5">
    <location>
        <begin position="286"/>
        <end position="298"/>
    </location>
</feature>